<evidence type="ECO:0000313" key="2">
    <source>
        <dbReference type="Proteomes" id="UP000240400"/>
    </source>
</evidence>
<evidence type="ECO:0000313" key="1">
    <source>
        <dbReference type="EMBL" id="PTK35618.1"/>
    </source>
</evidence>
<reference evidence="1 2" key="1">
    <citation type="journal article" date="2016" name="Front. Microbiol.">
        <title>Comprehensive Phylogenetic Analysis of Bovine Non-aureus Staphylococci Species Based on Whole-Genome Sequencing.</title>
        <authorList>
            <person name="Naushad S."/>
            <person name="Barkema H.W."/>
            <person name="Luby C."/>
            <person name="Condas L.A."/>
            <person name="Nobrega D.B."/>
            <person name="Carson D.A."/>
            <person name="De Buck J."/>
        </authorList>
    </citation>
    <scope>NUCLEOTIDE SEQUENCE [LARGE SCALE GENOMIC DNA]</scope>
    <source>
        <strain evidence="1 2">SNUC 4337</strain>
    </source>
</reference>
<comment type="caution">
    <text evidence="1">The sequence shown here is derived from an EMBL/GenBank/DDBJ whole genome shotgun (WGS) entry which is preliminary data.</text>
</comment>
<dbReference type="Proteomes" id="UP000240400">
    <property type="component" value="Unassembled WGS sequence"/>
</dbReference>
<protein>
    <submittedName>
        <fullName evidence="1">DNA replication protein DnaD</fullName>
    </submittedName>
</protein>
<sequence>GYAKSILNNWLKANLKSMEEIKAYEQQQIAQRTNNRNYYISNAKSKEITPEWLLNREYENKNKTSDKQQDKDFEKDRAAFLKHIQESWGGD</sequence>
<proteinExistence type="predicted"/>
<dbReference type="AlphaFoldDB" id="A0A2T4RYB5"/>
<gene>
    <name evidence="1" type="ORF">BUZ61_19235</name>
</gene>
<name>A0A2T4RYB5_9STAP</name>
<dbReference type="EMBL" id="PZHR01001141">
    <property type="protein sequence ID" value="PTK35618.1"/>
    <property type="molecule type" value="Genomic_DNA"/>
</dbReference>
<feature type="non-terminal residue" evidence="1">
    <location>
        <position position="1"/>
    </location>
</feature>
<accession>A0A2T4RYB5</accession>
<organism evidence="1 2">
    <name type="scientific">Staphylococcus nepalensis</name>
    <dbReference type="NCBI Taxonomy" id="214473"/>
    <lineage>
        <taxon>Bacteria</taxon>
        <taxon>Bacillati</taxon>
        <taxon>Bacillota</taxon>
        <taxon>Bacilli</taxon>
        <taxon>Bacillales</taxon>
        <taxon>Staphylococcaceae</taxon>
        <taxon>Staphylococcus</taxon>
    </lineage>
</organism>